<feature type="region of interest" description="Disordered" evidence="1">
    <location>
        <begin position="1"/>
        <end position="71"/>
    </location>
</feature>
<accession>A0A4Y4C856</accession>
<protein>
    <submittedName>
        <fullName evidence="2">Uncharacterized protein</fullName>
    </submittedName>
</protein>
<sequence>MATAKRMTDRQSPAFHDRTAGRETASRTSPPMPRRSRVTPQVPRSSKRWTAVAAPNCREAQEPRMHSTGSVIDGAAPEDVVVLTPVLCARTNSLVQLRYPDNNGEVC</sequence>
<evidence type="ECO:0000313" key="2">
    <source>
        <dbReference type="EMBL" id="GEC87227.1"/>
    </source>
</evidence>
<dbReference type="EMBL" id="BJNT01000021">
    <property type="protein sequence ID" value="GEC87227.1"/>
    <property type="molecule type" value="Genomic_DNA"/>
</dbReference>
<reference evidence="2 3" key="1">
    <citation type="submission" date="2019-06" db="EMBL/GenBank/DDBJ databases">
        <title>Whole genome shotgun sequence of Corynebacterium variabile NBRC 15286.</title>
        <authorList>
            <person name="Hosoyama A."/>
            <person name="Uohara A."/>
            <person name="Ohji S."/>
            <person name="Ichikawa N."/>
        </authorList>
    </citation>
    <scope>NUCLEOTIDE SEQUENCE [LARGE SCALE GENOMIC DNA]</scope>
    <source>
        <strain evidence="2 3">NBRC 15286</strain>
    </source>
</reference>
<feature type="compositionally biased region" description="Basic and acidic residues" evidence="1">
    <location>
        <begin position="15"/>
        <end position="25"/>
    </location>
</feature>
<name>A0A4Y4C856_9CORY</name>
<proteinExistence type="predicted"/>
<evidence type="ECO:0000256" key="1">
    <source>
        <dbReference type="SAM" id="MobiDB-lite"/>
    </source>
</evidence>
<dbReference type="Proteomes" id="UP000319986">
    <property type="component" value="Unassembled WGS sequence"/>
</dbReference>
<organism evidence="2 3">
    <name type="scientific">Corynebacterium variabile</name>
    <dbReference type="NCBI Taxonomy" id="1727"/>
    <lineage>
        <taxon>Bacteria</taxon>
        <taxon>Bacillati</taxon>
        <taxon>Actinomycetota</taxon>
        <taxon>Actinomycetes</taxon>
        <taxon>Mycobacteriales</taxon>
        <taxon>Corynebacteriaceae</taxon>
        <taxon>Corynebacterium</taxon>
    </lineage>
</organism>
<gene>
    <name evidence="2" type="ORF">CVA01_25410</name>
</gene>
<comment type="caution">
    <text evidence="2">The sequence shown here is derived from an EMBL/GenBank/DDBJ whole genome shotgun (WGS) entry which is preliminary data.</text>
</comment>
<evidence type="ECO:0000313" key="3">
    <source>
        <dbReference type="Proteomes" id="UP000319986"/>
    </source>
</evidence>
<dbReference type="AlphaFoldDB" id="A0A4Y4C856"/>